<name>A0A550D0T9_9AGAR</name>
<reference evidence="1 2" key="1">
    <citation type="journal article" date="2019" name="New Phytol.">
        <title>Comparative genomics reveals unique wood-decay strategies and fruiting body development in the Schizophyllaceae.</title>
        <authorList>
            <person name="Almasi E."/>
            <person name="Sahu N."/>
            <person name="Krizsan K."/>
            <person name="Balint B."/>
            <person name="Kovacs G.M."/>
            <person name="Kiss B."/>
            <person name="Cseklye J."/>
            <person name="Drula E."/>
            <person name="Henrissat B."/>
            <person name="Nagy I."/>
            <person name="Chovatia M."/>
            <person name="Adam C."/>
            <person name="LaButti K."/>
            <person name="Lipzen A."/>
            <person name="Riley R."/>
            <person name="Grigoriev I.V."/>
            <person name="Nagy L.G."/>
        </authorList>
    </citation>
    <scope>NUCLEOTIDE SEQUENCE [LARGE SCALE GENOMIC DNA]</scope>
    <source>
        <strain evidence="1 2">NL-1724</strain>
    </source>
</reference>
<sequence>MKVSSVAAREGSRVRICWAFLVALLPSWSYCSYTVLILVPSHCQCPAVNPFDLLFLSTCYFSRPAIFLHLLFLSTCCSSRPAILSTCCSSRPAVQFDLLSLPTH</sequence>
<protein>
    <submittedName>
        <fullName evidence="1">Uncharacterized protein</fullName>
    </submittedName>
</protein>
<comment type="caution">
    <text evidence="1">The sequence shown here is derived from an EMBL/GenBank/DDBJ whole genome shotgun (WGS) entry which is preliminary data.</text>
</comment>
<dbReference type="EMBL" id="VDMD01000001">
    <property type="protein sequence ID" value="TRM70653.1"/>
    <property type="molecule type" value="Genomic_DNA"/>
</dbReference>
<evidence type="ECO:0000313" key="2">
    <source>
        <dbReference type="Proteomes" id="UP000320762"/>
    </source>
</evidence>
<proteinExistence type="predicted"/>
<dbReference type="AlphaFoldDB" id="A0A550D0T9"/>
<dbReference type="Proteomes" id="UP000320762">
    <property type="component" value="Unassembled WGS sequence"/>
</dbReference>
<keyword evidence="2" id="KW-1185">Reference proteome</keyword>
<organism evidence="1 2">
    <name type="scientific">Schizophyllum amplum</name>
    <dbReference type="NCBI Taxonomy" id="97359"/>
    <lineage>
        <taxon>Eukaryota</taxon>
        <taxon>Fungi</taxon>
        <taxon>Dikarya</taxon>
        <taxon>Basidiomycota</taxon>
        <taxon>Agaricomycotina</taxon>
        <taxon>Agaricomycetes</taxon>
        <taxon>Agaricomycetidae</taxon>
        <taxon>Agaricales</taxon>
        <taxon>Schizophyllaceae</taxon>
        <taxon>Schizophyllum</taxon>
    </lineage>
</organism>
<gene>
    <name evidence="1" type="ORF">BD626DRAFT_478153</name>
</gene>
<evidence type="ECO:0000313" key="1">
    <source>
        <dbReference type="EMBL" id="TRM70653.1"/>
    </source>
</evidence>
<accession>A0A550D0T9</accession>